<dbReference type="AlphaFoldDB" id="A0A143DDZ8"/>
<evidence type="ECO:0000313" key="2">
    <source>
        <dbReference type="Proteomes" id="UP000076066"/>
    </source>
</evidence>
<dbReference type="Proteomes" id="UP000076066">
    <property type="component" value="Chromosome"/>
</dbReference>
<accession>A0A143DDZ8</accession>
<dbReference type="EMBL" id="CP014525">
    <property type="protein sequence ID" value="AMW34348.1"/>
    <property type="molecule type" value="Genomic_DNA"/>
</dbReference>
<name>A0A143DDZ8_9PROT</name>
<protein>
    <submittedName>
        <fullName evidence="1">Uncharacterized protein</fullName>
    </submittedName>
</protein>
<reference evidence="1 2" key="1">
    <citation type="submission" date="2016-02" db="EMBL/GenBank/DDBJ databases">
        <title>Complete Genome of H5569, the type strain of the newly described species Haematospirillium jordaniae.</title>
        <authorList>
            <person name="Nicholson A.C."/>
            <person name="Humrighouse B.W."/>
            <person name="Loparov V."/>
            <person name="McQuiston J.R."/>
        </authorList>
    </citation>
    <scope>NUCLEOTIDE SEQUENCE [LARGE SCALE GENOMIC DNA]</scope>
    <source>
        <strain evidence="1 2">H5569</strain>
    </source>
</reference>
<organism evidence="1 2">
    <name type="scientific">Haematospirillum jordaniae</name>
    <dbReference type="NCBI Taxonomy" id="1549855"/>
    <lineage>
        <taxon>Bacteria</taxon>
        <taxon>Pseudomonadati</taxon>
        <taxon>Pseudomonadota</taxon>
        <taxon>Alphaproteobacteria</taxon>
        <taxon>Rhodospirillales</taxon>
        <taxon>Novispirillaceae</taxon>
        <taxon>Haematospirillum</taxon>
    </lineage>
</organism>
<sequence>MAPKGWPDESRLALVCLEYLPFPLRQSLRGNLENAGRDIPDKTEMPCIPVPLQLDFPVKAAYFHIQC</sequence>
<dbReference type="KEGG" id="hjo:AY555_03155"/>
<gene>
    <name evidence="1" type="ORF">AY555_03155</name>
</gene>
<keyword evidence="2" id="KW-1185">Reference proteome</keyword>
<dbReference type="STRING" id="1549855.AY555_03155"/>
<evidence type="ECO:0000313" key="1">
    <source>
        <dbReference type="EMBL" id="AMW34348.1"/>
    </source>
</evidence>
<proteinExistence type="predicted"/>